<dbReference type="AlphaFoldDB" id="A0A7R7FTM6"/>
<keyword evidence="2" id="KW-1185">Reference proteome</keyword>
<accession>A0A7R7FTM6</accession>
<organism evidence="1 2">
    <name type="scientific">Citrifermentans bremense</name>
    <dbReference type="NCBI Taxonomy" id="60035"/>
    <lineage>
        <taxon>Bacteria</taxon>
        <taxon>Pseudomonadati</taxon>
        <taxon>Thermodesulfobacteriota</taxon>
        <taxon>Desulfuromonadia</taxon>
        <taxon>Geobacterales</taxon>
        <taxon>Geobacteraceae</taxon>
        <taxon>Citrifermentans</taxon>
    </lineage>
</organism>
<reference evidence="1 2" key="1">
    <citation type="submission" date="2020-06" db="EMBL/GenBank/DDBJ databases">
        <title>Interaction of electrochemicaly active bacteria, Geobacter bremensis R4 on different carbon anode.</title>
        <authorList>
            <person name="Meng L."/>
            <person name="Yoshida N."/>
        </authorList>
    </citation>
    <scope>NUCLEOTIDE SEQUENCE [LARGE SCALE GENOMIC DNA]</scope>
    <source>
        <strain evidence="1 2">R4</strain>
    </source>
</reference>
<evidence type="ECO:0000313" key="2">
    <source>
        <dbReference type="Proteomes" id="UP000515472"/>
    </source>
</evidence>
<dbReference type="Proteomes" id="UP000515472">
    <property type="component" value="Chromosome"/>
</dbReference>
<name>A0A7R7FTM6_9BACT</name>
<protein>
    <submittedName>
        <fullName evidence="1">Uncharacterized protein</fullName>
    </submittedName>
</protein>
<gene>
    <name evidence="1" type="ORF">GEOBRER4_n2760</name>
</gene>
<sequence length="54" mass="5862">MCLGKKGAAVLIQLGTGWVVELDIIFQSLKKGRRGASNQFRQTIAGQRMTTVIA</sequence>
<dbReference type="EMBL" id="AP023213">
    <property type="protein sequence ID" value="BCO11467.1"/>
    <property type="molecule type" value="Genomic_DNA"/>
</dbReference>
<evidence type="ECO:0000313" key="1">
    <source>
        <dbReference type="EMBL" id="BCO11467.1"/>
    </source>
</evidence>
<proteinExistence type="predicted"/>